<accession>A0A0R0JR23</accession>
<protein>
    <submittedName>
        <fullName evidence="2 3">Uncharacterized protein</fullName>
    </submittedName>
</protein>
<reference evidence="3" key="2">
    <citation type="submission" date="2018-02" db="UniProtKB">
        <authorList>
            <consortium name="EnsemblPlants"/>
        </authorList>
    </citation>
    <scope>IDENTIFICATION</scope>
    <source>
        <strain evidence="3">Williams 82</strain>
    </source>
</reference>
<dbReference type="Proteomes" id="UP000008827">
    <property type="component" value="Chromosome 6"/>
</dbReference>
<feature type="region of interest" description="Disordered" evidence="1">
    <location>
        <begin position="441"/>
        <end position="463"/>
    </location>
</feature>
<gene>
    <name evidence="2" type="ORF">GLYMA_06G227800</name>
</gene>
<accession>A0A2K7KDB5</accession>
<dbReference type="AlphaFoldDB" id="A0A0R0JR23"/>
<proteinExistence type="predicted"/>
<organism evidence="2">
    <name type="scientific">Glycine max</name>
    <name type="common">Soybean</name>
    <name type="synonym">Glycine hispida</name>
    <dbReference type="NCBI Taxonomy" id="3847"/>
    <lineage>
        <taxon>Eukaryota</taxon>
        <taxon>Viridiplantae</taxon>
        <taxon>Streptophyta</taxon>
        <taxon>Embryophyta</taxon>
        <taxon>Tracheophyta</taxon>
        <taxon>Spermatophyta</taxon>
        <taxon>Magnoliopsida</taxon>
        <taxon>eudicotyledons</taxon>
        <taxon>Gunneridae</taxon>
        <taxon>Pentapetalae</taxon>
        <taxon>rosids</taxon>
        <taxon>fabids</taxon>
        <taxon>Fabales</taxon>
        <taxon>Fabaceae</taxon>
        <taxon>Papilionoideae</taxon>
        <taxon>50 kb inversion clade</taxon>
        <taxon>NPAAA clade</taxon>
        <taxon>indigoferoid/millettioid clade</taxon>
        <taxon>Phaseoleae</taxon>
        <taxon>Glycine</taxon>
        <taxon>Glycine subgen. Soja</taxon>
    </lineage>
</organism>
<dbReference type="EnsemblPlants" id="KRH55065">
    <property type="protein sequence ID" value="KRH55065"/>
    <property type="gene ID" value="GLYMA_06G227800"/>
</dbReference>
<evidence type="ECO:0000256" key="1">
    <source>
        <dbReference type="SAM" id="MobiDB-lite"/>
    </source>
</evidence>
<dbReference type="InParanoid" id="A0A0R0JR23"/>
<sequence>MVKRTNNANVEDSYSTKRFRTHLLFQHLKNCPWKKGDKYRKGKYLQISEYFENKESSEGEDTITIAANFGWYKPLVDIMIQGPDSRIARTKAIVNLELKDPNLKLLSKEGTIPPLLEMLTDLMFSPRSQTLVIIQCSEIIAKVSCDGHNICMTALGALLGIYKFVTGLVKKAILAANGVSLILPLLDDSDSEIRETSIILLFLFSQHEPKENEENANVQMAAAGFLANQPKSEQEFTMKLIELSGLDAILSILKTGKMEAKENALSALFRFTCRSYKYQSQRDLVKHGIYPLIVDSLNTGSITTKARAATFIGDPSMSTPKLTVAPKPTDCCWLFRSSHVALCSAHGSVCSVNTTFCLLDTKTLPSLIKLLHGEVHATACEEIQTLSTLVLEDFPQRGARVSHDYNALRFILDILNWENLQATSNLEGKVDFPGEGIDSNMTQALSSRPKRTLGRPTHFEDYE</sequence>
<dbReference type="SUPFAM" id="SSF48371">
    <property type="entry name" value="ARM repeat"/>
    <property type="match status" value="1"/>
</dbReference>
<keyword evidence="4" id="KW-1185">Reference proteome</keyword>
<dbReference type="PaxDb" id="3847-GLYMA06G32756.1"/>
<evidence type="ECO:0000313" key="3">
    <source>
        <dbReference type="EnsemblPlants" id="KRH55065"/>
    </source>
</evidence>
<reference evidence="2" key="3">
    <citation type="submission" date="2018-07" db="EMBL/GenBank/DDBJ databases">
        <title>WGS assembly of Glycine max.</title>
        <authorList>
            <person name="Schmutz J."/>
            <person name="Cannon S."/>
            <person name="Schlueter J."/>
            <person name="Ma J."/>
            <person name="Mitros T."/>
            <person name="Nelson W."/>
            <person name="Hyten D."/>
            <person name="Song Q."/>
            <person name="Thelen J."/>
            <person name="Cheng J."/>
            <person name="Xu D."/>
            <person name="Hellsten U."/>
            <person name="May G."/>
            <person name="Yu Y."/>
            <person name="Sakurai T."/>
            <person name="Umezawa T."/>
            <person name="Bhattacharyya M."/>
            <person name="Sandhu D."/>
            <person name="Valliyodan B."/>
            <person name="Lindquist E."/>
            <person name="Peto M."/>
            <person name="Grant D."/>
            <person name="Shu S."/>
            <person name="Goodstein D."/>
            <person name="Barry K."/>
            <person name="Futrell-Griggs M."/>
            <person name="Abernathy B."/>
            <person name="Du J."/>
            <person name="Tian Z."/>
            <person name="Zhu L."/>
            <person name="Gill N."/>
            <person name="Joshi T."/>
            <person name="Libault M."/>
            <person name="Sethuraman A."/>
            <person name="Zhang X."/>
            <person name="Shinozaki K."/>
            <person name="Nguyen H."/>
            <person name="Wing R."/>
            <person name="Cregan P."/>
            <person name="Specht J."/>
            <person name="Grimwood J."/>
            <person name="Rokhsar D."/>
            <person name="Stacey G."/>
            <person name="Shoemaker R."/>
            <person name="Jackson S."/>
        </authorList>
    </citation>
    <scope>NUCLEOTIDE SEQUENCE</scope>
    <source>
        <tissue evidence="2">Callus</tissue>
    </source>
</reference>
<dbReference type="Gramene" id="KRH55065">
    <property type="protein sequence ID" value="KRH55065"/>
    <property type="gene ID" value="GLYMA_06G227800"/>
</dbReference>
<dbReference type="PANTHER" id="PTHR45958">
    <property type="entry name" value="RING-TYPE E3 UBIQUITIN TRANSFERASE"/>
    <property type="match status" value="1"/>
</dbReference>
<evidence type="ECO:0000313" key="2">
    <source>
        <dbReference type="EMBL" id="KRH55065.2"/>
    </source>
</evidence>
<reference evidence="2 3" key="1">
    <citation type="journal article" date="2010" name="Nature">
        <title>Genome sequence of the palaeopolyploid soybean.</title>
        <authorList>
            <person name="Schmutz J."/>
            <person name="Cannon S.B."/>
            <person name="Schlueter J."/>
            <person name="Ma J."/>
            <person name="Mitros T."/>
            <person name="Nelson W."/>
            <person name="Hyten D.L."/>
            <person name="Song Q."/>
            <person name="Thelen J.J."/>
            <person name="Cheng J."/>
            <person name="Xu D."/>
            <person name="Hellsten U."/>
            <person name="May G.D."/>
            <person name="Yu Y."/>
            <person name="Sakurai T."/>
            <person name="Umezawa T."/>
            <person name="Bhattacharyya M.K."/>
            <person name="Sandhu D."/>
            <person name="Valliyodan B."/>
            <person name="Lindquist E."/>
            <person name="Peto M."/>
            <person name="Grant D."/>
            <person name="Shu S."/>
            <person name="Goodstein D."/>
            <person name="Barry K."/>
            <person name="Futrell-Griggs M."/>
            <person name="Abernathy B."/>
            <person name="Du J."/>
            <person name="Tian Z."/>
            <person name="Zhu L."/>
            <person name="Gill N."/>
            <person name="Joshi T."/>
            <person name="Libault M."/>
            <person name="Sethuraman A."/>
            <person name="Zhang X.-C."/>
            <person name="Shinozaki K."/>
            <person name="Nguyen H.T."/>
            <person name="Wing R.A."/>
            <person name="Cregan P."/>
            <person name="Specht J."/>
            <person name="Grimwood J."/>
            <person name="Rokhsar D."/>
            <person name="Stacey G."/>
            <person name="Shoemaker R.C."/>
            <person name="Jackson S.A."/>
        </authorList>
    </citation>
    <scope>NUCLEOTIDE SEQUENCE</scope>
    <source>
        <strain evidence="3">cv. Williams 82</strain>
        <tissue evidence="2">Callus</tissue>
    </source>
</reference>
<dbReference type="EMBL" id="CM000839">
    <property type="protein sequence ID" value="KRH55065.2"/>
    <property type="molecule type" value="Genomic_DNA"/>
</dbReference>
<dbReference type="InterPro" id="IPR016024">
    <property type="entry name" value="ARM-type_fold"/>
</dbReference>
<dbReference type="PANTHER" id="PTHR45958:SF15">
    <property type="entry name" value="RING-TYPE E3 UBIQUITIN TRANSFERASE"/>
    <property type="match status" value="1"/>
</dbReference>
<name>A0A0R0JR23_SOYBN</name>
<evidence type="ECO:0000313" key="4">
    <source>
        <dbReference type="Proteomes" id="UP000008827"/>
    </source>
</evidence>
<dbReference type="Gene3D" id="1.25.10.10">
    <property type="entry name" value="Leucine-rich Repeat Variant"/>
    <property type="match status" value="1"/>
</dbReference>
<dbReference type="InterPro" id="IPR052608">
    <property type="entry name" value="U-box_domain_protein"/>
</dbReference>
<dbReference type="InterPro" id="IPR011989">
    <property type="entry name" value="ARM-like"/>
</dbReference>
<dbReference type="SMR" id="A0A0R0JR23"/>